<evidence type="ECO:0000256" key="2">
    <source>
        <dbReference type="SAM" id="Phobius"/>
    </source>
</evidence>
<comment type="caution">
    <text evidence="3">The sequence shown here is derived from an EMBL/GenBank/DDBJ whole genome shotgun (WGS) entry which is preliminary data.</text>
</comment>
<feature type="region of interest" description="Disordered" evidence="1">
    <location>
        <begin position="283"/>
        <end position="309"/>
    </location>
</feature>
<evidence type="ECO:0008006" key="5">
    <source>
        <dbReference type="Google" id="ProtNLM"/>
    </source>
</evidence>
<evidence type="ECO:0000256" key="1">
    <source>
        <dbReference type="SAM" id="MobiDB-lite"/>
    </source>
</evidence>
<sequence>MSSNSEGDVLLNSFFIGINIENILYGIELFLYFKTLRLLLRDKGAYKKDNLFYAVFSSLMMLSVTVWISTQAIFGENMWVLDYGFPGGPFVYWSTKIGVWYMTLAMIVVIILQLMTDALMIHRCRIIWNSYRVVVVPIVLWLATLTLGILVAWSTSAPASSFHSGIATQISLAYWSVSVFLNTTLTSMICWRVLRHGRKVQERIGKEYASLYFAVATIVVESVLPYTLSGIAFLVTFGAGTPTAAVFLCVYFMFMCISPQMLIFRVAAGKAWDNETFSRPGSTIKFSPEDSSQTGSNGPPAAVGQESISRQCRTSVLDGHGKVRFSEV</sequence>
<organism evidence="3 4">
    <name type="scientific">Boletus reticuloceps</name>
    <dbReference type="NCBI Taxonomy" id="495285"/>
    <lineage>
        <taxon>Eukaryota</taxon>
        <taxon>Fungi</taxon>
        <taxon>Dikarya</taxon>
        <taxon>Basidiomycota</taxon>
        <taxon>Agaricomycotina</taxon>
        <taxon>Agaricomycetes</taxon>
        <taxon>Agaricomycetidae</taxon>
        <taxon>Boletales</taxon>
        <taxon>Boletineae</taxon>
        <taxon>Boletaceae</taxon>
        <taxon>Boletoideae</taxon>
        <taxon>Boletus</taxon>
    </lineage>
</organism>
<feature type="transmembrane region" description="Helical" evidence="2">
    <location>
        <begin position="90"/>
        <end position="112"/>
    </location>
</feature>
<accession>A0A8I3A8K5</accession>
<feature type="transmembrane region" description="Helical" evidence="2">
    <location>
        <begin position="133"/>
        <end position="153"/>
    </location>
</feature>
<reference evidence="3" key="1">
    <citation type="submission" date="2021-03" db="EMBL/GenBank/DDBJ databases">
        <title>Evolutionary innovations through gain and loss of genes in the ectomycorrhizal Boletales.</title>
        <authorList>
            <person name="Wu G."/>
            <person name="Miyauchi S."/>
            <person name="Morin E."/>
            <person name="Yang Z.-L."/>
            <person name="Xu J."/>
            <person name="Martin F.M."/>
        </authorList>
    </citation>
    <scope>NUCLEOTIDE SEQUENCE</scope>
    <source>
        <strain evidence="3">BR01</strain>
    </source>
</reference>
<dbReference type="Proteomes" id="UP000683000">
    <property type="component" value="Unassembled WGS sequence"/>
</dbReference>
<dbReference type="OrthoDB" id="2796825at2759"/>
<protein>
    <recommendedName>
        <fullName evidence="5">Pheromone receptor</fullName>
    </recommendedName>
</protein>
<dbReference type="EMBL" id="JAGFBS010000019">
    <property type="protein sequence ID" value="KAG6374043.1"/>
    <property type="molecule type" value="Genomic_DNA"/>
</dbReference>
<gene>
    <name evidence="3" type="ORF">JVT61DRAFT_4683</name>
</gene>
<evidence type="ECO:0000313" key="3">
    <source>
        <dbReference type="EMBL" id="KAG6374043.1"/>
    </source>
</evidence>
<keyword evidence="2" id="KW-0812">Transmembrane</keyword>
<feature type="transmembrane region" description="Helical" evidence="2">
    <location>
        <begin position="51"/>
        <end position="70"/>
    </location>
</feature>
<feature type="transmembrane region" description="Helical" evidence="2">
    <location>
        <begin position="244"/>
        <end position="264"/>
    </location>
</feature>
<feature type="transmembrane region" description="Helical" evidence="2">
    <location>
        <begin position="173"/>
        <end position="191"/>
    </location>
</feature>
<feature type="compositionally biased region" description="Polar residues" evidence="1">
    <location>
        <begin position="283"/>
        <end position="297"/>
    </location>
</feature>
<keyword evidence="2" id="KW-1133">Transmembrane helix</keyword>
<name>A0A8I3A8K5_9AGAM</name>
<keyword evidence="2" id="KW-0472">Membrane</keyword>
<dbReference type="AlphaFoldDB" id="A0A8I3A8K5"/>
<proteinExistence type="predicted"/>
<feature type="transmembrane region" description="Helical" evidence="2">
    <location>
        <begin position="12"/>
        <end position="31"/>
    </location>
</feature>
<feature type="transmembrane region" description="Helical" evidence="2">
    <location>
        <begin position="211"/>
        <end position="238"/>
    </location>
</feature>
<keyword evidence="4" id="KW-1185">Reference proteome</keyword>
<evidence type="ECO:0000313" key="4">
    <source>
        <dbReference type="Proteomes" id="UP000683000"/>
    </source>
</evidence>